<keyword evidence="2" id="KW-1185">Reference proteome</keyword>
<proteinExistence type="predicted"/>
<sequence>MDELVIALVAAVFGLAGTVLGAVVAARATKAGAEKNAETVRRQVEDQATAEHSHWLRQQRLNAYEGFLEAWDECLRLTQASSDARNGDLASVDLLREAAGRMAERARRIALLGPPEVTQAAEDLAETMQQDVDASAEFMQATEVGFSAMGESPVDVAAVQAATEDFESRGQQLQDLLTGVSESRETVDGHPLLAEYLESADRYGAASQAAVRDLQANSNQLSELVDQASALVHLLTHNQAARELSREQFTVAARKALGTRPLPEK</sequence>
<accession>A0A371QAH3</accession>
<dbReference type="RefSeq" id="WP_128503170.1">
    <property type="nucleotide sequence ID" value="NZ_QUAC01000017.1"/>
</dbReference>
<dbReference type="EMBL" id="QUAC01000017">
    <property type="protein sequence ID" value="REK91701.1"/>
    <property type="molecule type" value="Genomic_DNA"/>
</dbReference>
<dbReference type="Proteomes" id="UP000262477">
    <property type="component" value="Unassembled WGS sequence"/>
</dbReference>
<name>A0A371QAH3_STRIH</name>
<reference evidence="1 2" key="1">
    <citation type="submission" date="2018-08" db="EMBL/GenBank/DDBJ databases">
        <title>Streptomyces NEAU-D10 sp. nov., a novel Actinomycete isolated from soil.</title>
        <authorList>
            <person name="Jin L."/>
        </authorList>
    </citation>
    <scope>NUCLEOTIDE SEQUENCE [LARGE SCALE GENOMIC DNA]</scope>
    <source>
        <strain evidence="1 2">NEAU-D10</strain>
    </source>
</reference>
<dbReference type="AlphaFoldDB" id="A0A371QAH3"/>
<comment type="caution">
    <text evidence="1">The sequence shown here is derived from an EMBL/GenBank/DDBJ whole genome shotgun (WGS) entry which is preliminary data.</text>
</comment>
<evidence type="ECO:0000313" key="1">
    <source>
        <dbReference type="EMBL" id="REK91701.1"/>
    </source>
</evidence>
<gene>
    <name evidence="1" type="ORF">DY245_03035</name>
</gene>
<organism evidence="1 2">
    <name type="scientific">Streptomyces inhibens</name>
    <dbReference type="NCBI Taxonomy" id="2293571"/>
    <lineage>
        <taxon>Bacteria</taxon>
        <taxon>Bacillati</taxon>
        <taxon>Actinomycetota</taxon>
        <taxon>Actinomycetes</taxon>
        <taxon>Kitasatosporales</taxon>
        <taxon>Streptomycetaceae</taxon>
        <taxon>Streptomyces</taxon>
    </lineage>
</organism>
<dbReference type="OrthoDB" id="4314060at2"/>
<protein>
    <submittedName>
        <fullName evidence="1">Uncharacterized protein</fullName>
    </submittedName>
</protein>
<evidence type="ECO:0000313" key="2">
    <source>
        <dbReference type="Proteomes" id="UP000262477"/>
    </source>
</evidence>